<dbReference type="Proteomes" id="UP000012019">
    <property type="component" value="Unassembled WGS sequence"/>
</dbReference>
<evidence type="ECO:0008006" key="4">
    <source>
        <dbReference type="Google" id="ProtNLM"/>
    </source>
</evidence>
<evidence type="ECO:0000313" key="2">
    <source>
        <dbReference type="EMBL" id="EMR13957.1"/>
    </source>
</evidence>
<keyword evidence="1" id="KW-1133">Transmembrane helix</keyword>
<feature type="transmembrane region" description="Helical" evidence="1">
    <location>
        <begin position="71"/>
        <end position="90"/>
    </location>
</feature>
<feature type="transmembrane region" description="Helical" evidence="1">
    <location>
        <begin position="102"/>
        <end position="124"/>
    </location>
</feature>
<keyword evidence="1" id="KW-0812">Transmembrane</keyword>
<feature type="transmembrane region" description="Helical" evidence="1">
    <location>
        <begin position="32"/>
        <end position="50"/>
    </location>
</feature>
<dbReference type="RefSeq" id="WP_009725503.1">
    <property type="nucleotide sequence ID" value="NZ_APHR01000010.1"/>
</dbReference>
<comment type="caution">
    <text evidence="2">The sequence shown here is derived from an EMBL/GenBank/DDBJ whole genome shotgun (WGS) entry which is preliminary data.</text>
</comment>
<evidence type="ECO:0000313" key="3">
    <source>
        <dbReference type="Proteomes" id="UP000012019"/>
    </source>
</evidence>
<name>M7P369_9GAMM</name>
<organism evidence="2 3">
    <name type="scientific">Methylophaga lonarensis MPL</name>
    <dbReference type="NCBI Taxonomy" id="1286106"/>
    <lineage>
        <taxon>Bacteria</taxon>
        <taxon>Pseudomonadati</taxon>
        <taxon>Pseudomonadota</taxon>
        <taxon>Gammaproteobacteria</taxon>
        <taxon>Thiotrichales</taxon>
        <taxon>Piscirickettsiaceae</taxon>
        <taxon>Methylophaga</taxon>
    </lineage>
</organism>
<dbReference type="PATRIC" id="fig|1286106.3.peg.464"/>
<evidence type="ECO:0000256" key="1">
    <source>
        <dbReference type="SAM" id="Phobius"/>
    </source>
</evidence>
<dbReference type="InterPro" id="IPR021329">
    <property type="entry name" value="DUF2938"/>
</dbReference>
<dbReference type="eggNOG" id="ENOG5031TIF">
    <property type="taxonomic scope" value="Bacteria"/>
</dbReference>
<dbReference type="AlphaFoldDB" id="M7P369"/>
<feature type="transmembrane region" description="Helical" evidence="1">
    <location>
        <begin position="7"/>
        <end position="26"/>
    </location>
</feature>
<accession>M7P369</accession>
<dbReference type="OrthoDB" id="9812539at2"/>
<keyword evidence="3" id="KW-1185">Reference proteome</keyword>
<reference evidence="2 3" key="1">
    <citation type="journal article" date="2013" name="Genome Announc.">
        <title>Draft Genome Sequence of Methylophaga lonarensis MPLT, a Haloalkaliphilic (Non-Methane-Utilizing) Methylotroph.</title>
        <authorList>
            <person name="Shetty S.A."/>
            <person name="Marathe N.P."/>
            <person name="Munot H."/>
            <person name="Antony C.P."/>
            <person name="Dhotre D.P."/>
            <person name="Murrell J.C."/>
            <person name="Shouche Y.S."/>
        </authorList>
    </citation>
    <scope>NUCLEOTIDE SEQUENCE [LARGE SCALE GENOMIC DNA]</scope>
    <source>
        <strain evidence="2 3">MPL</strain>
    </source>
</reference>
<dbReference type="EMBL" id="APHR01000010">
    <property type="protein sequence ID" value="EMR13957.1"/>
    <property type="molecule type" value="Genomic_DNA"/>
</dbReference>
<feature type="transmembrane region" description="Helical" evidence="1">
    <location>
        <begin position="144"/>
        <end position="165"/>
    </location>
</feature>
<dbReference type="STRING" id="1286106.MPL1_02313"/>
<sequence>MSIEGIYLVKIIAVGIGATVIMDLWALMLRRVFKVMSLNFCLVGRWLIYMRDGVFRHKSIMSAQAKPAECAVGWLAHYAIGIVFAFALLLMTSPSWLDQPTILPALLTGLVTISIPFFIMQPAFGMGIAAAKTPKPGQARLRSLMTHSVFGLGLYLSALVLSIVFQGS</sequence>
<dbReference type="Pfam" id="PF11158">
    <property type="entry name" value="DUF2938"/>
    <property type="match status" value="1"/>
</dbReference>
<gene>
    <name evidence="2" type="ORF">MPL1_02313</name>
</gene>
<protein>
    <recommendedName>
        <fullName evidence="4">DUF2938 domain-containing protein</fullName>
    </recommendedName>
</protein>
<keyword evidence="1" id="KW-0472">Membrane</keyword>
<proteinExistence type="predicted"/>